<keyword evidence="2" id="KW-1185">Reference proteome</keyword>
<dbReference type="GeneID" id="9743886"/>
<dbReference type="InterPro" id="IPR013321">
    <property type="entry name" value="Arc_rbn_hlx_hlx"/>
</dbReference>
<dbReference type="AlphaFoldDB" id="E1RFE6"/>
<dbReference type="SUPFAM" id="SSF47598">
    <property type="entry name" value="Ribbon-helix-helix"/>
    <property type="match status" value="1"/>
</dbReference>
<dbReference type="HOGENOM" id="CLU_2313808_0_0_2"/>
<dbReference type="OrthoDB" id="373214at2157"/>
<dbReference type="GO" id="GO:0006355">
    <property type="term" value="P:regulation of DNA-templated transcription"/>
    <property type="evidence" value="ECO:0007669"/>
    <property type="project" value="InterPro"/>
</dbReference>
<evidence type="ECO:0000313" key="1">
    <source>
        <dbReference type="EMBL" id="ADN36176.1"/>
    </source>
</evidence>
<protein>
    <submittedName>
        <fullName evidence="1">Uncharacterized protein</fullName>
    </submittedName>
</protein>
<dbReference type="KEGG" id="mpi:Mpet_1416"/>
<name>E1RFE6_METP4</name>
<accession>E1RFE6</accession>
<dbReference type="STRING" id="679926.Mpet_1416"/>
<evidence type="ECO:0000313" key="2">
    <source>
        <dbReference type="Proteomes" id="UP000006565"/>
    </source>
</evidence>
<dbReference type="Gene3D" id="1.10.1220.10">
    <property type="entry name" value="Met repressor-like"/>
    <property type="match status" value="1"/>
</dbReference>
<dbReference type="RefSeq" id="WP_013329353.1">
    <property type="nucleotide sequence ID" value="NC_014507.1"/>
</dbReference>
<reference evidence="1 2" key="1">
    <citation type="journal article" date="2010" name="Stand. Genomic Sci.">
        <title>Complete genome sequence of Methanoplanus petrolearius type strain (SEBR 4847).</title>
        <authorList>
            <person name="Brambilla E."/>
            <person name="Djao O.D."/>
            <person name="Daligault H."/>
            <person name="Lapidus A."/>
            <person name="Lucas S."/>
            <person name="Hammon N."/>
            <person name="Nolan M."/>
            <person name="Tice H."/>
            <person name="Cheng J.F."/>
            <person name="Han C."/>
            <person name="Tapia R."/>
            <person name="Goodwin L."/>
            <person name="Pitluck S."/>
            <person name="Liolios K."/>
            <person name="Ivanova N."/>
            <person name="Mavromatis K."/>
            <person name="Mikhailova N."/>
            <person name="Pati A."/>
            <person name="Chen A."/>
            <person name="Palaniappan K."/>
            <person name="Land M."/>
            <person name="Hauser L."/>
            <person name="Chang Y.J."/>
            <person name="Jeffries C.D."/>
            <person name="Rohde M."/>
            <person name="Spring S."/>
            <person name="Sikorski J."/>
            <person name="Goker M."/>
            <person name="Woyke T."/>
            <person name="Bristow J."/>
            <person name="Eisen J.A."/>
            <person name="Markowitz V."/>
            <person name="Hugenholtz P."/>
            <person name="Kyrpides N.C."/>
            <person name="Klenk H.P."/>
        </authorList>
    </citation>
    <scope>NUCLEOTIDE SEQUENCE [LARGE SCALE GENOMIC DNA]</scope>
    <source>
        <strain evidence="2">DSM 11571 / OCM 486 / SEBR 4847</strain>
    </source>
</reference>
<organism evidence="1 2">
    <name type="scientific">Methanolacinia petrolearia (strain DSM 11571 / OCM 486 / SEBR 4847)</name>
    <name type="common">Methanoplanus petrolearius</name>
    <dbReference type="NCBI Taxonomy" id="679926"/>
    <lineage>
        <taxon>Archaea</taxon>
        <taxon>Methanobacteriati</taxon>
        <taxon>Methanobacteriota</taxon>
        <taxon>Stenosarchaea group</taxon>
        <taxon>Methanomicrobia</taxon>
        <taxon>Methanomicrobiales</taxon>
        <taxon>Methanomicrobiaceae</taxon>
        <taxon>Methanolacinia</taxon>
    </lineage>
</organism>
<dbReference type="EMBL" id="CP002117">
    <property type="protein sequence ID" value="ADN36176.1"/>
    <property type="molecule type" value="Genomic_DNA"/>
</dbReference>
<sequence length="99" mass="11702">MTKKQDTKHVTLNMPTAILEKVEELAEKNHRDRSKEIIFACQEYIDRHYSPSGNHPSLNPDEELQDLQRTAREYVMENPEILMDIYQELKDERSKSGKK</sequence>
<dbReference type="Proteomes" id="UP000006565">
    <property type="component" value="Chromosome"/>
</dbReference>
<proteinExistence type="predicted"/>
<gene>
    <name evidence="1" type="ordered locus">Mpet_1416</name>
</gene>
<dbReference type="InterPro" id="IPR010985">
    <property type="entry name" value="Ribbon_hlx_hlx"/>
</dbReference>